<accession>A0A8H4RS99</accession>
<feature type="transmembrane region" description="Helical" evidence="1">
    <location>
        <begin position="175"/>
        <end position="193"/>
    </location>
</feature>
<name>A0A8H4RS99_9HELO</name>
<feature type="transmembrane region" description="Helical" evidence="1">
    <location>
        <begin position="108"/>
        <end position="130"/>
    </location>
</feature>
<evidence type="ECO:0000313" key="3">
    <source>
        <dbReference type="Proteomes" id="UP000566819"/>
    </source>
</evidence>
<sequence>MLLNAVTFASMLSIGITYSTILSTSPYFLPMKIIALVNLAGAFGSLPALPAAGFMISWVSKRLAMNNGGIKDAEHYLPAFLIPILSGMASTILYGLAAQNKWHYITIYISYFLNSLSFSSLSTATTLWVTEAFPKWAAAALVVVNGLGYMASFGMSCAIIPWAKAQGYAVMNLELALAVFVLDGIVVPIAFWGKRFRETLEGRLAHWSVFEAGALRPCWVFLLVFEFLYLYPFDRF</sequence>
<keyword evidence="1" id="KW-1133">Transmembrane helix</keyword>
<keyword evidence="3" id="KW-1185">Reference proteome</keyword>
<dbReference type="InterPro" id="IPR036259">
    <property type="entry name" value="MFS_trans_sf"/>
</dbReference>
<protein>
    <submittedName>
        <fullName evidence="2">Uncharacterized protein</fullName>
    </submittedName>
</protein>
<dbReference type="Proteomes" id="UP000566819">
    <property type="component" value="Unassembled WGS sequence"/>
</dbReference>
<comment type="caution">
    <text evidence="2">The sequence shown here is derived from an EMBL/GenBank/DDBJ whole genome shotgun (WGS) entry which is preliminary data.</text>
</comment>
<keyword evidence="1" id="KW-0812">Transmembrane</keyword>
<keyword evidence="1" id="KW-0472">Membrane</keyword>
<dbReference type="SUPFAM" id="SSF103473">
    <property type="entry name" value="MFS general substrate transporter"/>
    <property type="match status" value="1"/>
</dbReference>
<feature type="transmembrane region" description="Helical" evidence="1">
    <location>
        <begin position="136"/>
        <end position="163"/>
    </location>
</feature>
<reference evidence="2 3" key="1">
    <citation type="submission" date="2020-03" db="EMBL/GenBank/DDBJ databases">
        <title>Draft Genome Sequence of Cudoniella acicularis.</title>
        <authorList>
            <person name="Buettner E."/>
            <person name="Kellner H."/>
        </authorList>
    </citation>
    <scope>NUCLEOTIDE SEQUENCE [LARGE SCALE GENOMIC DNA]</scope>
    <source>
        <strain evidence="2 3">DSM 108380</strain>
    </source>
</reference>
<feature type="transmembrane region" description="Helical" evidence="1">
    <location>
        <begin position="76"/>
        <end position="96"/>
    </location>
</feature>
<feature type="transmembrane region" description="Helical" evidence="1">
    <location>
        <begin position="36"/>
        <end position="56"/>
    </location>
</feature>
<dbReference type="OrthoDB" id="268400at2759"/>
<dbReference type="EMBL" id="JAAMPI010000180">
    <property type="protein sequence ID" value="KAF4634501.1"/>
    <property type="molecule type" value="Genomic_DNA"/>
</dbReference>
<organism evidence="2 3">
    <name type="scientific">Cudoniella acicularis</name>
    <dbReference type="NCBI Taxonomy" id="354080"/>
    <lineage>
        <taxon>Eukaryota</taxon>
        <taxon>Fungi</taxon>
        <taxon>Dikarya</taxon>
        <taxon>Ascomycota</taxon>
        <taxon>Pezizomycotina</taxon>
        <taxon>Leotiomycetes</taxon>
        <taxon>Helotiales</taxon>
        <taxon>Tricladiaceae</taxon>
        <taxon>Cudoniella</taxon>
    </lineage>
</organism>
<proteinExistence type="predicted"/>
<feature type="transmembrane region" description="Helical" evidence="1">
    <location>
        <begin position="213"/>
        <end position="231"/>
    </location>
</feature>
<evidence type="ECO:0000256" key="1">
    <source>
        <dbReference type="SAM" id="Phobius"/>
    </source>
</evidence>
<dbReference type="AlphaFoldDB" id="A0A8H4RS99"/>
<feature type="transmembrane region" description="Helical" evidence="1">
    <location>
        <begin position="6"/>
        <end position="29"/>
    </location>
</feature>
<evidence type="ECO:0000313" key="2">
    <source>
        <dbReference type="EMBL" id="KAF4634501.1"/>
    </source>
</evidence>
<gene>
    <name evidence="2" type="ORF">G7Y89_g3601</name>
</gene>